<organism evidence="2 3">
    <name type="scientific">Scheffersomyces stipitis (strain ATCC 58785 / CBS 6054 / NBRC 10063 / NRRL Y-11545)</name>
    <name type="common">Yeast</name>
    <name type="synonym">Pichia stipitis</name>
    <dbReference type="NCBI Taxonomy" id="322104"/>
    <lineage>
        <taxon>Eukaryota</taxon>
        <taxon>Fungi</taxon>
        <taxon>Dikarya</taxon>
        <taxon>Ascomycota</taxon>
        <taxon>Saccharomycotina</taxon>
        <taxon>Pichiomycetes</taxon>
        <taxon>Debaryomycetaceae</taxon>
        <taxon>Scheffersomyces</taxon>
    </lineage>
</organism>
<dbReference type="AlphaFoldDB" id="A3LUE0"/>
<sequence length="252" mass="28105">MIKEPYYNSTSSASSIKPSNPKSYSFVSYDLPPTQPFQLLAAPSISLTAQTTPSRSRSYSVEPYYVKNKKVGTLPPALSGMYKYTFAEESESGEDDDFAIVSDSEDEEYFAGGSSNGYHIHPPPSDVTLSRKVSDNYTSRFELDTDTDESDKEVDAYNRWMTPIEASSSAGIYKCRSRPPHLDSLRDINETLLMKSNNPNVLTNVRSRSLSDNLEAPKLDQKVFVYKGYEETPIKTGLRDDYDAVGGGQYIV</sequence>
<dbReference type="RefSeq" id="XP_001384251.2">
    <property type="nucleotide sequence ID" value="XM_001384214.1"/>
</dbReference>
<evidence type="ECO:0000313" key="3">
    <source>
        <dbReference type="Proteomes" id="UP000002258"/>
    </source>
</evidence>
<dbReference type="OrthoDB" id="4021635at2759"/>
<gene>
    <name evidence="2" type="ORF">PICST_31733</name>
</gene>
<dbReference type="eggNOG" id="ENOG502S5GS">
    <property type="taxonomic scope" value="Eukaryota"/>
</dbReference>
<dbReference type="KEGG" id="pic:PICST_31733"/>
<dbReference type="GeneID" id="4838828"/>
<dbReference type="Proteomes" id="UP000002258">
    <property type="component" value="Chromosome 4"/>
</dbReference>
<dbReference type="OMA" id="HDECAII"/>
<dbReference type="HOGENOM" id="CLU_1102649_0_0_1"/>
<feature type="region of interest" description="Disordered" evidence="1">
    <location>
        <begin position="1"/>
        <end position="21"/>
    </location>
</feature>
<dbReference type="STRING" id="322104.A3LUE0"/>
<keyword evidence="3" id="KW-1185">Reference proteome</keyword>
<proteinExistence type="predicted"/>
<name>A3LUE0_PICST</name>
<dbReference type="EMBL" id="CP000498">
    <property type="protein sequence ID" value="ABN66222.2"/>
    <property type="molecule type" value="Genomic_DNA"/>
</dbReference>
<reference evidence="2 3" key="1">
    <citation type="journal article" date="2007" name="Nat. Biotechnol.">
        <title>Genome sequence of the lignocellulose-bioconverting and xylose-fermenting yeast Pichia stipitis.</title>
        <authorList>
            <person name="Jeffries T.W."/>
            <person name="Grigoriev I.V."/>
            <person name="Grimwood J."/>
            <person name="Laplaza J.M."/>
            <person name="Aerts A."/>
            <person name="Salamov A."/>
            <person name="Schmutz J."/>
            <person name="Lindquist E."/>
            <person name="Dehal P."/>
            <person name="Shapiro H."/>
            <person name="Jin Y.S."/>
            <person name="Passoth V."/>
            <person name="Richardson P.M."/>
        </authorList>
    </citation>
    <scope>NUCLEOTIDE SEQUENCE [LARGE SCALE GENOMIC DNA]</scope>
    <source>
        <strain evidence="3">ATCC 58785 / CBS 6054 / NBRC 10063 / NRRL Y-11545</strain>
    </source>
</reference>
<protein>
    <submittedName>
        <fullName evidence="2">Uncharacterized protein</fullName>
    </submittedName>
</protein>
<dbReference type="InParanoid" id="A3LUE0"/>
<accession>A3LUE0</accession>
<feature type="compositionally biased region" description="Polar residues" evidence="1">
    <location>
        <begin position="7"/>
        <end position="21"/>
    </location>
</feature>
<evidence type="ECO:0000256" key="1">
    <source>
        <dbReference type="SAM" id="MobiDB-lite"/>
    </source>
</evidence>
<evidence type="ECO:0000313" key="2">
    <source>
        <dbReference type="EMBL" id="ABN66222.2"/>
    </source>
</evidence>